<comment type="caution">
    <text evidence="1">The sequence shown here is derived from an EMBL/GenBank/DDBJ whole genome shotgun (WGS) entry which is preliminary data.</text>
</comment>
<name>A0A0F9TMU3_9ZZZZ</name>
<organism evidence="1">
    <name type="scientific">marine sediment metagenome</name>
    <dbReference type="NCBI Taxonomy" id="412755"/>
    <lineage>
        <taxon>unclassified sequences</taxon>
        <taxon>metagenomes</taxon>
        <taxon>ecological metagenomes</taxon>
    </lineage>
</organism>
<dbReference type="EMBL" id="LAZR01000200">
    <property type="protein sequence ID" value="KKN82465.1"/>
    <property type="molecule type" value="Genomic_DNA"/>
</dbReference>
<evidence type="ECO:0000313" key="1">
    <source>
        <dbReference type="EMBL" id="KKN82465.1"/>
    </source>
</evidence>
<gene>
    <name evidence="1" type="ORF">LCGC14_0308870</name>
</gene>
<protein>
    <submittedName>
        <fullName evidence="1">Uncharacterized protein</fullName>
    </submittedName>
</protein>
<proteinExistence type="predicted"/>
<reference evidence="1" key="1">
    <citation type="journal article" date="2015" name="Nature">
        <title>Complex archaea that bridge the gap between prokaryotes and eukaryotes.</title>
        <authorList>
            <person name="Spang A."/>
            <person name="Saw J.H."/>
            <person name="Jorgensen S.L."/>
            <person name="Zaremba-Niedzwiedzka K."/>
            <person name="Martijn J."/>
            <person name="Lind A.E."/>
            <person name="van Eijk R."/>
            <person name="Schleper C."/>
            <person name="Guy L."/>
            <person name="Ettema T.J."/>
        </authorList>
    </citation>
    <scope>NUCLEOTIDE SEQUENCE</scope>
</reference>
<dbReference type="AlphaFoldDB" id="A0A0F9TMU3"/>
<accession>A0A0F9TMU3</accession>
<sequence length="92" mass="9733">MTVFAACLGHLGLTAVEAATLLDCSPATVRAKMKGARQMTASDAAAMIPLFRRIQTGDVADQPDGVRDAAHALRILRGVEVVPERRPGPKPK</sequence>